<feature type="compositionally biased region" description="Low complexity" evidence="1">
    <location>
        <begin position="1"/>
        <end position="16"/>
    </location>
</feature>
<reference evidence="2 3" key="1">
    <citation type="journal article" date="2018" name="Front. Plant Sci.">
        <title>Red Clover (Trifolium pratense) and Zigzag Clover (T. medium) - A Picture of Genomic Similarities and Differences.</title>
        <authorList>
            <person name="Dluhosova J."/>
            <person name="Istvanek J."/>
            <person name="Nedelnik J."/>
            <person name="Repkova J."/>
        </authorList>
    </citation>
    <scope>NUCLEOTIDE SEQUENCE [LARGE SCALE GENOMIC DNA]</scope>
    <source>
        <strain evidence="3">cv. 10/8</strain>
        <tissue evidence="2">Leaf</tissue>
    </source>
</reference>
<protein>
    <submittedName>
        <fullName evidence="2">Uncharacterized protein</fullName>
    </submittedName>
</protein>
<name>A0A392R8V0_9FABA</name>
<dbReference type="AlphaFoldDB" id="A0A392R8V0"/>
<feature type="region of interest" description="Disordered" evidence="1">
    <location>
        <begin position="1"/>
        <end position="60"/>
    </location>
</feature>
<dbReference type="EMBL" id="LXQA010200684">
    <property type="protein sequence ID" value="MCI33001.1"/>
    <property type="molecule type" value="Genomic_DNA"/>
</dbReference>
<feature type="compositionally biased region" description="Low complexity" evidence="1">
    <location>
        <begin position="28"/>
        <end position="43"/>
    </location>
</feature>
<sequence length="60" mass="6379">MAPETQTARETATAETTEMEDEDGIHQTHVLVTTGVAGTTPTKTNEKGSPIVIRDGPRSL</sequence>
<evidence type="ECO:0000256" key="1">
    <source>
        <dbReference type="SAM" id="MobiDB-lite"/>
    </source>
</evidence>
<accession>A0A392R8V0</accession>
<dbReference type="Proteomes" id="UP000265520">
    <property type="component" value="Unassembled WGS sequence"/>
</dbReference>
<organism evidence="2 3">
    <name type="scientific">Trifolium medium</name>
    <dbReference type="NCBI Taxonomy" id="97028"/>
    <lineage>
        <taxon>Eukaryota</taxon>
        <taxon>Viridiplantae</taxon>
        <taxon>Streptophyta</taxon>
        <taxon>Embryophyta</taxon>
        <taxon>Tracheophyta</taxon>
        <taxon>Spermatophyta</taxon>
        <taxon>Magnoliopsida</taxon>
        <taxon>eudicotyledons</taxon>
        <taxon>Gunneridae</taxon>
        <taxon>Pentapetalae</taxon>
        <taxon>rosids</taxon>
        <taxon>fabids</taxon>
        <taxon>Fabales</taxon>
        <taxon>Fabaceae</taxon>
        <taxon>Papilionoideae</taxon>
        <taxon>50 kb inversion clade</taxon>
        <taxon>NPAAA clade</taxon>
        <taxon>Hologalegina</taxon>
        <taxon>IRL clade</taxon>
        <taxon>Trifolieae</taxon>
        <taxon>Trifolium</taxon>
    </lineage>
</organism>
<comment type="caution">
    <text evidence="2">The sequence shown here is derived from an EMBL/GenBank/DDBJ whole genome shotgun (WGS) entry which is preliminary data.</text>
</comment>
<evidence type="ECO:0000313" key="2">
    <source>
        <dbReference type="EMBL" id="MCI33001.1"/>
    </source>
</evidence>
<evidence type="ECO:0000313" key="3">
    <source>
        <dbReference type="Proteomes" id="UP000265520"/>
    </source>
</evidence>
<proteinExistence type="predicted"/>
<keyword evidence="3" id="KW-1185">Reference proteome</keyword>